<proteinExistence type="predicted"/>
<accession>A0A0B6ZS94</accession>
<sequence>MCRMEKCGLKWDTMVRKAAGMEQHRSLVNVLMCQLSREYDLLLLTVKYAYQ</sequence>
<organism evidence="1">
    <name type="scientific">Arion vulgaris</name>
    <dbReference type="NCBI Taxonomy" id="1028688"/>
    <lineage>
        <taxon>Eukaryota</taxon>
        <taxon>Metazoa</taxon>
        <taxon>Spiralia</taxon>
        <taxon>Lophotrochozoa</taxon>
        <taxon>Mollusca</taxon>
        <taxon>Gastropoda</taxon>
        <taxon>Heterobranchia</taxon>
        <taxon>Euthyneura</taxon>
        <taxon>Panpulmonata</taxon>
        <taxon>Eupulmonata</taxon>
        <taxon>Stylommatophora</taxon>
        <taxon>Helicina</taxon>
        <taxon>Arionoidea</taxon>
        <taxon>Arionidae</taxon>
        <taxon>Arion</taxon>
    </lineage>
</organism>
<reference evidence="1" key="1">
    <citation type="submission" date="2014-12" db="EMBL/GenBank/DDBJ databases">
        <title>Insight into the proteome of Arion vulgaris.</title>
        <authorList>
            <person name="Aradska J."/>
            <person name="Bulat T."/>
            <person name="Smidak R."/>
            <person name="Sarate P."/>
            <person name="Gangsoo J."/>
            <person name="Sialana F."/>
            <person name="Bilban M."/>
            <person name="Lubec G."/>
        </authorList>
    </citation>
    <scope>NUCLEOTIDE SEQUENCE</scope>
    <source>
        <tissue evidence="1">Skin</tissue>
    </source>
</reference>
<evidence type="ECO:0000313" key="1">
    <source>
        <dbReference type="EMBL" id="CEK70620.1"/>
    </source>
</evidence>
<gene>
    <name evidence="1" type="primary">ORF74972</name>
</gene>
<dbReference type="EMBL" id="HACG01023755">
    <property type="protein sequence ID" value="CEK70620.1"/>
    <property type="molecule type" value="Transcribed_RNA"/>
</dbReference>
<name>A0A0B6ZS94_9EUPU</name>
<protein>
    <submittedName>
        <fullName evidence="1">Uncharacterized protein</fullName>
    </submittedName>
</protein>
<dbReference type="AlphaFoldDB" id="A0A0B6ZS94"/>